<name>A0A9P4XYJ3_CRYP1</name>
<dbReference type="InterPro" id="IPR002403">
    <property type="entry name" value="Cyt_P450_E_grp-IV"/>
</dbReference>
<evidence type="ECO:0000313" key="11">
    <source>
        <dbReference type="EMBL" id="KAF3763271.1"/>
    </source>
</evidence>
<keyword evidence="6 8" id="KW-0408">Iron</keyword>
<dbReference type="RefSeq" id="XP_040774232.1">
    <property type="nucleotide sequence ID" value="XM_040919059.1"/>
</dbReference>
<evidence type="ECO:0000256" key="4">
    <source>
        <dbReference type="ARBA" id="ARBA00022723"/>
    </source>
</evidence>
<gene>
    <name evidence="11" type="ORF">M406DRAFT_292908</name>
</gene>
<evidence type="ECO:0000256" key="7">
    <source>
        <dbReference type="ARBA" id="ARBA00023033"/>
    </source>
</evidence>
<dbReference type="OrthoDB" id="1844152at2759"/>
<dbReference type="GO" id="GO:0020037">
    <property type="term" value="F:heme binding"/>
    <property type="evidence" value="ECO:0007669"/>
    <property type="project" value="InterPro"/>
</dbReference>
<accession>A0A9P4XYJ3</accession>
<evidence type="ECO:0000256" key="1">
    <source>
        <dbReference type="ARBA" id="ARBA00001971"/>
    </source>
</evidence>
<protein>
    <submittedName>
        <fullName evidence="11">Cytochrome P450</fullName>
    </submittedName>
</protein>
<evidence type="ECO:0000313" key="12">
    <source>
        <dbReference type="Proteomes" id="UP000803844"/>
    </source>
</evidence>
<dbReference type="InterPro" id="IPR001128">
    <property type="entry name" value="Cyt_P450"/>
</dbReference>
<evidence type="ECO:0000256" key="3">
    <source>
        <dbReference type="ARBA" id="ARBA00022617"/>
    </source>
</evidence>
<evidence type="ECO:0000256" key="9">
    <source>
        <dbReference type="RuleBase" id="RU000461"/>
    </source>
</evidence>
<dbReference type="Pfam" id="PF00067">
    <property type="entry name" value="p450"/>
    <property type="match status" value="1"/>
</dbReference>
<dbReference type="PANTHER" id="PTHR46206:SF1">
    <property type="entry name" value="P450, PUTATIVE (EUROFUNG)-RELATED"/>
    <property type="match status" value="1"/>
</dbReference>
<keyword evidence="10" id="KW-0732">Signal</keyword>
<dbReference type="Gene3D" id="1.10.630.10">
    <property type="entry name" value="Cytochrome P450"/>
    <property type="match status" value="1"/>
</dbReference>
<dbReference type="InterPro" id="IPR017972">
    <property type="entry name" value="Cyt_P450_CS"/>
</dbReference>
<keyword evidence="3 8" id="KW-0349">Heme</keyword>
<evidence type="ECO:0000256" key="8">
    <source>
        <dbReference type="PIRSR" id="PIRSR602403-1"/>
    </source>
</evidence>
<keyword evidence="7 9" id="KW-0503">Monooxygenase</keyword>
<keyword evidence="5 9" id="KW-0560">Oxidoreductase</keyword>
<feature type="binding site" description="axial binding residue" evidence="8">
    <location>
        <position position="471"/>
    </location>
    <ligand>
        <name>heme</name>
        <dbReference type="ChEBI" id="CHEBI:30413"/>
    </ligand>
    <ligandPart>
        <name>Fe</name>
        <dbReference type="ChEBI" id="CHEBI:18248"/>
    </ligandPart>
</feature>
<evidence type="ECO:0000256" key="10">
    <source>
        <dbReference type="SAM" id="SignalP"/>
    </source>
</evidence>
<dbReference type="PANTHER" id="PTHR46206">
    <property type="entry name" value="CYTOCHROME P450"/>
    <property type="match status" value="1"/>
</dbReference>
<reference evidence="11" key="1">
    <citation type="journal article" date="2020" name="Phytopathology">
        <title>Genome sequence of the chestnut blight fungus Cryphonectria parasitica EP155: A fundamental resource for an archetypical invasive plant pathogen.</title>
        <authorList>
            <person name="Crouch J.A."/>
            <person name="Dawe A."/>
            <person name="Aerts A."/>
            <person name="Barry K."/>
            <person name="Churchill A.C.L."/>
            <person name="Grimwood J."/>
            <person name="Hillman B."/>
            <person name="Milgroom M.G."/>
            <person name="Pangilinan J."/>
            <person name="Smith M."/>
            <person name="Salamov A."/>
            <person name="Schmutz J."/>
            <person name="Yadav J."/>
            <person name="Grigoriev I.V."/>
            <person name="Nuss D."/>
        </authorList>
    </citation>
    <scope>NUCLEOTIDE SEQUENCE</scope>
    <source>
        <strain evidence="11">EP155</strain>
    </source>
</reference>
<sequence>MISPCQLLCLALLFIGILIARRFLTSHVQDKKKAQLWAKLDMVGVSSGGIFPWTRALLRSLTSTQHNVHTGYEKFSRTQKLPFALPTVWTGDAVVVLPPSMLDLLHKPDSELRSFEAQIETLGLPYMISDRDVYMNVIHFDVVRKHMGENKDLDSLAAATAEELDIAFRECWGTSKDWTTLNMWDTCGRILTRAAARILIGLPMCRDETFFERSRQFADSVVMGSAMINCFPPRMRGLIGPLVALRAKYYHARCLEILVPIVEERLRVWRTSQAVDSFPNDFLQWIIPLCAKQGPDELNPVRIATRLLTANIMFVVGMVYVFAHCVLDIYDSPSKEDFISGLEAECRLIHARYNGLSTRQAVDRLYRHDSAIRESMRLSDFNVAGLARDVVSNELDLGNGIRIPRGVRMVFPTQSIHQDTNFYDDPLIFDAFRFSRKFEGLAGTAAHASQRESLTFITPSFLVFGYGKHTCPGRWFAAQTMKQALAHIIMHYDVEIVKKPGKRRSLLSIMLPPTSAQIRIRRRT</sequence>
<evidence type="ECO:0000256" key="6">
    <source>
        <dbReference type="ARBA" id="ARBA00023004"/>
    </source>
</evidence>
<keyword evidence="12" id="KW-1185">Reference proteome</keyword>
<dbReference type="EMBL" id="MU032349">
    <property type="protein sequence ID" value="KAF3763271.1"/>
    <property type="molecule type" value="Genomic_DNA"/>
</dbReference>
<feature type="signal peptide" evidence="10">
    <location>
        <begin position="1"/>
        <end position="20"/>
    </location>
</feature>
<dbReference type="CDD" id="cd11041">
    <property type="entry name" value="CYP503A1-like"/>
    <property type="match status" value="1"/>
</dbReference>
<dbReference type="GO" id="GO:0004497">
    <property type="term" value="F:monooxygenase activity"/>
    <property type="evidence" value="ECO:0007669"/>
    <property type="project" value="UniProtKB-KW"/>
</dbReference>
<proteinExistence type="inferred from homology"/>
<keyword evidence="4 8" id="KW-0479">Metal-binding</keyword>
<dbReference type="GO" id="GO:0005506">
    <property type="term" value="F:iron ion binding"/>
    <property type="evidence" value="ECO:0007669"/>
    <property type="project" value="InterPro"/>
</dbReference>
<feature type="chain" id="PRO_5040343317" evidence="10">
    <location>
        <begin position="21"/>
        <end position="524"/>
    </location>
</feature>
<dbReference type="InterPro" id="IPR036396">
    <property type="entry name" value="Cyt_P450_sf"/>
</dbReference>
<comment type="cofactor">
    <cofactor evidence="1 8">
        <name>heme</name>
        <dbReference type="ChEBI" id="CHEBI:30413"/>
    </cofactor>
</comment>
<evidence type="ECO:0000256" key="2">
    <source>
        <dbReference type="ARBA" id="ARBA00010617"/>
    </source>
</evidence>
<comment type="similarity">
    <text evidence="2 9">Belongs to the cytochrome P450 family.</text>
</comment>
<dbReference type="GO" id="GO:0016705">
    <property type="term" value="F:oxidoreductase activity, acting on paired donors, with incorporation or reduction of molecular oxygen"/>
    <property type="evidence" value="ECO:0007669"/>
    <property type="project" value="InterPro"/>
</dbReference>
<organism evidence="11 12">
    <name type="scientific">Cryphonectria parasitica (strain ATCC 38755 / EP155)</name>
    <dbReference type="NCBI Taxonomy" id="660469"/>
    <lineage>
        <taxon>Eukaryota</taxon>
        <taxon>Fungi</taxon>
        <taxon>Dikarya</taxon>
        <taxon>Ascomycota</taxon>
        <taxon>Pezizomycotina</taxon>
        <taxon>Sordariomycetes</taxon>
        <taxon>Sordariomycetidae</taxon>
        <taxon>Diaporthales</taxon>
        <taxon>Cryphonectriaceae</taxon>
        <taxon>Cryphonectria-Endothia species complex</taxon>
        <taxon>Cryphonectria</taxon>
    </lineage>
</organism>
<dbReference type="GeneID" id="63836188"/>
<comment type="caution">
    <text evidence="11">The sequence shown here is derived from an EMBL/GenBank/DDBJ whole genome shotgun (WGS) entry which is preliminary data.</text>
</comment>
<dbReference type="AlphaFoldDB" id="A0A9P4XYJ3"/>
<evidence type="ECO:0000256" key="5">
    <source>
        <dbReference type="ARBA" id="ARBA00023002"/>
    </source>
</evidence>
<dbReference type="PROSITE" id="PS00086">
    <property type="entry name" value="CYTOCHROME_P450"/>
    <property type="match status" value="1"/>
</dbReference>
<dbReference type="PRINTS" id="PR00465">
    <property type="entry name" value="EP450IV"/>
</dbReference>
<dbReference type="SUPFAM" id="SSF48264">
    <property type="entry name" value="Cytochrome P450"/>
    <property type="match status" value="1"/>
</dbReference>
<dbReference type="Proteomes" id="UP000803844">
    <property type="component" value="Unassembled WGS sequence"/>
</dbReference>